<evidence type="ECO:0000256" key="1">
    <source>
        <dbReference type="SAM" id="MobiDB-lite"/>
    </source>
</evidence>
<dbReference type="AlphaFoldDB" id="A0A559KUG5"/>
<protein>
    <submittedName>
        <fullName evidence="2">Uncharacterized protein</fullName>
    </submittedName>
</protein>
<accession>A0A559KUG5</accession>
<name>A0A559KUG5_FUSOC</name>
<comment type="caution">
    <text evidence="2">The sequence shown here is derived from an EMBL/GenBank/DDBJ whole genome shotgun (WGS) entry which is preliminary data.</text>
</comment>
<organism evidence="2 3">
    <name type="scientific">Fusarium oxysporum f. sp. cubense</name>
    <dbReference type="NCBI Taxonomy" id="61366"/>
    <lineage>
        <taxon>Eukaryota</taxon>
        <taxon>Fungi</taxon>
        <taxon>Dikarya</taxon>
        <taxon>Ascomycota</taxon>
        <taxon>Pezizomycotina</taxon>
        <taxon>Sordariomycetes</taxon>
        <taxon>Hypocreomycetidae</taxon>
        <taxon>Hypocreales</taxon>
        <taxon>Nectriaceae</taxon>
        <taxon>Fusarium</taxon>
        <taxon>Fusarium oxysporum species complex</taxon>
    </lineage>
</organism>
<evidence type="ECO:0000313" key="2">
    <source>
        <dbReference type="EMBL" id="TVY63605.1"/>
    </source>
</evidence>
<feature type="region of interest" description="Disordered" evidence="1">
    <location>
        <begin position="94"/>
        <end position="128"/>
    </location>
</feature>
<evidence type="ECO:0000313" key="3">
    <source>
        <dbReference type="Proteomes" id="UP000320707"/>
    </source>
</evidence>
<gene>
    <name evidence="2" type="ORF">Focb16_v015182</name>
</gene>
<dbReference type="EMBL" id="SRMI01000009">
    <property type="protein sequence ID" value="TVY63605.1"/>
    <property type="molecule type" value="Genomic_DNA"/>
</dbReference>
<sequence>MPVCYVVQQIEFLADEGSEVETLNTNPGTLCGALVAIGTGNNRRISTISSVIESSDEYLALTTSHRSNDTVDASSRIKSFFSMLDVKLDEDEYGDDIPPPLVVDPVHTHKRPTEQLLDDKATASTASD</sequence>
<dbReference type="Proteomes" id="UP000320707">
    <property type="component" value="Unassembled WGS sequence"/>
</dbReference>
<feature type="compositionally biased region" description="Basic and acidic residues" evidence="1">
    <location>
        <begin position="111"/>
        <end position="121"/>
    </location>
</feature>
<proteinExistence type="predicted"/>
<reference evidence="2 3" key="1">
    <citation type="journal article" date="2019" name="Microbiol. Resour. Announc.">
        <title>High-quality draft genome sequence of Fusarium oxysporum f. sp. cubense strain 160527, a causal agent of Panama disease.</title>
        <authorList>
            <person name="Asai S."/>
            <person name="Ayukawa Y."/>
            <person name="Gan P."/>
            <person name="Masuda S."/>
            <person name="Komatsu K."/>
            <person name="Shirasu K."/>
            <person name="Arie T."/>
        </authorList>
    </citation>
    <scope>NUCLEOTIDE SEQUENCE [LARGE SCALE GENOMIC DNA]</scope>
    <source>
        <strain evidence="2 3">160527</strain>
    </source>
</reference>